<evidence type="ECO:0008006" key="4">
    <source>
        <dbReference type="Google" id="ProtNLM"/>
    </source>
</evidence>
<feature type="transmembrane region" description="Helical" evidence="1">
    <location>
        <begin position="240"/>
        <end position="259"/>
    </location>
</feature>
<dbReference type="AlphaFoldDB" id="A0A915YVC6"/>
<keyword evidence="1" id="KW-0472">Membrane</keyword>
<comment type="caution">
    <text evidence="2">The sequence shown here is derived from an EMBL/GenBank/DDBJ whole genome shotgun (WGS) entry which is preliminary data.</text>
</comment>
<evidence type="ECO:0000313" key="3">
    <source>
        <dbReference type="Proteomes" id="UP000684084"/>
    </source>
</evidence>
<gene>
    <name evidence="2" type="ORF">CHRIB12_LOCUS4256</name>
</gene>
<evidence type="ECO:0000256" key="1">
    <source>
        <dbReference type="SAM" id="Phobius"/>
    </source>
</evidence>
<reference evidence="2" key="1">
    <citation type="submission" date="2020-05" db="EMBL/GenBank/DDBJ databases">
        <authorList>
            <person name="Rincon C."/>
            <person name="Sanders R I."/>
            <person name="Robbins C."/>
            <person name="Chaturvedi A."/>
        </authorList>
    </citation>
    <scope>NUCLEOTIDE SEQUENCE</scope>
    <source>
        <strain evidence="2">CHB12</strain>
    </source>
</reference>
<evidence type="ECO:0000313" key="2">
    <source>
        <dbReference type="EMBL" id="CAB5346670.1"/>
    </source>
</evidence>
<keyword evidence="1" id="KW-1133">Transmembrane helix</keyword>
<sequence>MEKCEKFFGVESKKKNTKDTGLLHRPQNNKYPYYDDLKYNLDMYLRSTNDDLALKFCQDQDAVMLAYLLEYYSRSYMECSWMINVTKILPELSADHMESLYYLYFNKSHFGKMKYNFPIRRDEELPNIYIVPNFTTYAERIEGKICDNDDENKHNSTFMTVVGIFYYVGIYLLIYCVGNNCFTLIFVKSFNEINEINNQGIVILLTVTTLLLWIEMLLWLRLFTEVAVYIYIFGNILKKIVPFFVFMIILTIGFGYFNVCPFWTSITS</sequence>
<organism evidence="2 3">
    <name type="scientific">Rhizophagus irregularis</name>
    <dbReference type="NCBI Taxonomy" id="588596"/>
    <lineage>
        <taxon>Eukaryota</taxon>
        <taxon>Fungi</taxon>
        <taxon>Fungi incertae sedis</taxon>
        <taxon>Mucoromycota</taxon>
        <taxon>Glomeromycotina</taxon>
        <taxon>Glomeromycetes</taxon>
        <taxon>Glomerales</taxon>
        <taxon>Glomeraceae</taxon>
        <taxon>Rhizophagus</taxon>
    </lineage>
</organism>
<feature type="transmembrane region" description="Helical" evidence="1">
    <location>
        <begin position="199"/>
        <end position="220"/>
    </location>
</feature>
<dbReference type="VEuPathDB" id="FungiDB:RhiirFUN_021497"/>
<dbReference type="EMBL" id="CAGKOT010000006">
    <property type="protein sequence ID" value="CAB5346670.1"/>
    <property type="molecule type" value="Genomic_DNA"/>
</dbReference>
<protein>
    <recommendedName>
        <fullName evidence="4">Ion transport domain-containing protein</fullName>
    </recommendedName>
</protein>
<keyword evidence="1" id="KW-0812">Transmembrane</keyword>
<proteinExistence type="predicted"/>
<feature type="transmembrane region" description="Helical" evidence="1">
    <location>
        <begin position="164"/>
        <end position="187"/>
    </location>
</feature>
<accession>A0A915YVC6</accession>
<dbReference type="Proteomes" id="UP000684084">
    <property type="component" value="Unassembled WGS sequence"/>
</dbReference>
<dbReference type="OrthoDB" id="2411788at2759"/>
<name>A0A915YVC6_9GLOM</name>